<evidence type="ECO:0000256" key="2">
    <source>
        <dbReference type="ARBA" id="ARBA00022438"/>
    </source>
</evidence>
<dbReference type="Gene3D" id="3.40.630.10">
    <property type="entry name" value="Zn peptidases"/>
    <property type="match status" value="1"/>
</dbReference>
<evidence type="ECO:0000256" key="8">
    <source>
        <dbReference type="ARBA" id="ARBA00050061"/>
    </source>
</evidence>
<evidence type="ECO:0000313" key="11">
    <source>
        <dbReference type="Proteomes" id="UP000325292"/>
    </source>
</evidence>
<accession>A0ABM6RMK8</accession>
<dbReference type="InterPro" id="IPR011356">
    <property type="entry name" value="Leucine_aapep/pepB"/>
</dbReference>
<name>A0ABM6RMK8_9FIRM</name>
<dbReference type="InterPro" id="IPR000819">
    <property type="entry name" value="Peptidase_M17_C"/>
</dbReference>
<evidence type="ECO:0000259" key="9">
    <source>
        <dbReference type="PROSITE" id="PS00631"/>
    </source>
</evidence>
<dbReference type="SUPFAM" id="SSF53187">
    <property type="entry name" value="Zn-dependent exopeptidases"/>
    <property type="match status" value="1"/>
</dbReference>
<dbReference type="Pfam" id="PF00883">
    <property type="entry name" value="Peptidase_M17"/>
    <property type="match status" value="1"/>
</dbReference>
<protein>
    <recommendedName>
        <fullName evidence="7">Probable cytosol aminopeptidase</fullName>
    </recommendedName>
    <alternativeName>
        <fullName evidence="8">Leucine aminopeptidase</fullName>
    </alternativeName>
    <alternativeName>
        <fullName evidence="5">Leucyl aminopeptidase</fullName>
    </alternativeName>
</protein>
<dbReference type="CDD" id="cd00433">
    <property type="entry name" value="Peptidase_M17"/>
    <property type="match status" value="1"/>
</dbReference>
<dbReference type="EMBL" id="CP019454">
    <property type="protein sequence ID" value="AUW92553.1"/>
    <property type="molecule type" value="Genomic_DNA"/>
</dbReference>
<dbReference type="PRINTS" id="PR00481">
    <property type="entry name" value="LAMNOPPTDASE"/>
</dbReference>
<evidence type="ECO:0000256" key="1">
    <source>
        <dbReference type="ARBA" id="ARBA00009528"/>
    </source>
</evidence>
<gene>
    <name evidence="10" type="ORF">BXT84_00120</name>
</gene>
<proteinExistence type="inferred from homology"/>
<keyword evidence="2" id="KW-0031">Aminopeptidase</keyword>
<evidence type="ECO:0000256" key="3">
    <source>
        <dbReference type="ARBA" id="ARBA00022670"/>
    </source>
</evidence>
<reference evidence="10 11" key="1">
    <citation type="journal article" date="2019" name="Sci. Rep.">
        <title>Sulfobacillus thermotolerans: new insights into resistance and metabolic capacities of acidophilic chemolithotrophs.</title>
        <authorList>
            <person name="Panyushkina A.E."/>
            <person name="Babenko V.V."/>
            <person name="Nikitina A.S."/>
            <person name="Selezneva O.V."/>
            <person name="Tsaplina I.A."/>
            <person name="Letarova M.A."/>
            <person name="Kostryukova E.S."/>
            <person name="Letarov A.V."/>
        </authorList>
    </citation>
    <scope>NUCLEOTIDE SEQUENCE [LARGE SCALE GENOMIC DNA]</scope>
    <source>
        <strain evidence="10 11">Kr1</strain>
    </source>
</reference>
<evidence type="ECO:0000256" key="5">
    <source>
        <dbReference type="ARBA" id="ARBA00033172"/>
    </source>
</evidence>
<evidence type="ECO:0000256" key="4">
    <source>
        <dbReference type="ARBA" id="ARBA00022801"/>
    </source>
</evidence>
<keyword evidence="11" id="KW-1185">Reference proteome</keyword>
<keyword evidence="3" id="KW-0645">Protease</keyword>
<dbReference type="Proteomes" id="UP000325292">
    <property type="component" value="Chromosome"/>
</dbReference>
<organism evidence="10 11">
    <name type="scientific">Sulfobacillus thermotolerans</name>
    <dbReference type="NCBI Taxonomy" id="338644"/>
    <lineage>
        <taxon>Bacteria</taxon>
        <taxon>Bacillati</taxon>
        <taxon>Bacillota</taxon>
        <taxon>Clostridia</taxon>
        <taxon>Eubacteriales</taxon>
        <taxon>Clostridiales Family XVII. Incertae Sedis</taxon>
        <taxon>Sulfobacillus</taxon>
    </lineage>
</organism>
<keyword evidence="4" id="KW-0378">Hydrolase</keyword>
<evidence type="ECO:0000313" key="10">
    <source>
        <dbReference type="EMBL" id="AUW92553.1"/>
    </source>
</evidence>
<comment type="similarity">
    <text evidence="1">Belongs to the peptidase M17 family.</text>
</comment>
<sequence length="461" mass="48934">MMRQWTVTTHISEVQPQAWIVPHELWPLYIKEMVLEEEALPSIPEGSFLTMHLNSHLVLVVHAAPVRQLRQKVYREAAQNAAKMGAQSVGVWIKGMARESLPSVITGLEQGFYRYVGLKSAAPVQSVTVLAGEDQESGLLRLVRIAQAQSLTRDWVNMPPNEKSPEDLALEYQKDAPSSVTFHAYHEQDLFEMGAGGILAVGSGSTRPPVLLEGRYHGNGEGPWLALVGKGITFDSGGISLKPAEGMGRLKGDMAGSAAVMAALRVVADLALPINLMALAPLAENLPGGGAYRPGDVLTMLDNTRVEIISTDAEGRLVLADALTFARQNGAAAVVDIATLTGANVVALGGIRAALITNDASLGQLVAQAGDQMEEPVWELPHDPEYAHLNDSTIADLKNSGGRPAGTVSAGLFIGHFAKETPWAHLDIAGLAFSGQDGAGATGYGAALLVELCRLWSAQPQ</sequence>
<dbReference type="PANTHER" id="PTHR11963">
    <property type="entry name" value="LEUCINE AMINOPEPTIDASE-RELATED"/>
    <property type="match status" value="1"/>
</dbReference>
<dbReference type="PANTHER" id="PTHR11963:SF23">
    <property type="entry name" value="CYTOSOL AMINOPEPTIDASE"/>
    <property type="match status" value="1"/>
</dbReference>
<feature type="domain" description="Cytosol aminopeptidase" evidence="9">
    <location>
        <begin position="310"/>
        <end position="317"/>
    </location>
</feature>
<comment type="function">
    <text evidence="6">Presumably involved in the processing and regular turnover of intracellular proteins. Catalyzes the removal of unsubstituted N-terminal amino acids from various peptides.</text>
</comment>
<evidence type="ECO:0000256" key="7">
    <source>
        <dbReference type="ARBA" id="ARBA00050021"/>
    </source>
</evidence>
<dbReference type="PROSITE" id="PS00631">
    <property type="entry name" value="CYTOSOL_AP"/>
    <property type="match status" value="1"/>
</dbReference>
<evidence type="ECO:0000256" key="6">
    <source>
        <dbReference type="ARBA" id="ARBA00049972"/>
    </source>
</evidence>